<protein>
    <submittedName>
        <fullName evidence="2">Uncharacterized protein</fullName>
    </submittedName>
</protein>
<dbReference type="EMBL" id="CP049808">
    <property type="protein sequence ID" value="QIT20006.1"/>
    <property type="molecule type" value="Genomic_DNA"/>
</dbReference>
<organism evidence="2 3">
    <name type="scientific">Acinetobacter pittii</name>
    <name type="common">Acinetobacter genomosp. 3</name>
    <dbReference type="NCBI Taxonomy" id="48296"/>
    <lineage>
        <taxon>Bacteria</taxon>
        <taxon>Pseudomonadati</taxon>
        <taxon>Pseudomonadota</taxon>
        <taxon>Gammaproteobacteria</taxon>
        <taxon>Moraxellales</taxon>
        <taxon>Moraxellaceae</taxon>
        <taxon>Acinetobacter</taxon>
        <taxon>Acinetobacter calcoaceticus/baumannii complex</taxon>
    </lineage>
</organism>
<keyword evidence="1" id="KW-0812">Transmembrane</keyword>
<gene>
    <name evidence="2" type="ORF">G8E09_19545</name>
</gene>
<evidence type="ECO:0000256" key="1">
    <source>
        <dbReference type="SAM" id="Phobius"/>
    </source>
</evidence>
<keyword evidence="1" id="KW-1133">Transmembrane helix</keyword>
<dbReference type="RefSeq" id="WP_167564490.1">
    <property type="nucleotide sequence ID" value="NZ_CP049808.1"/>
</dbReference>
<evidence type="ECO:0000313" key="3">
    <source>
        <dbReference type="Proteomes" id="UP000501692"/>
    </source>
</evidence>
<feature type="transmembrane region" description="Helical" evidence="1">
    <location>
        <begin position="43"/>
        <end position="61"/>
    </location>
</feature>
<keyword evidence="1" id="KW-0472">Membrane</keyword>
<dbReference type="AlphaFoldDB" id="A0A6H0G097"/>
<evidence type="ECO:0000313" key="2">
    <source>
        <dbReference type="EMBL" id="QIT20006.1"/>
    </source>
</evidence>
<dbReference type="Proteomes" id="UP000501692">
    <property type="component" value="Plasmid pA1254_2"/>
</dbReference>
<sequence length="158" mass="18693">MNDLKMLIEMAYSEWFILLIYIYLIIAPFILFRNKLKLPKSFFKYLSTGIVTFLFLFYFVIPVPKFVQERQIGYIHNIIDNNDQASTTHLKQSLNKNCNQQYLKHLNAYEYYSIVKGHQLDFKETMENQNVISLGSVGDKKVYSEKKLCDLQNTLNKV</sequence>
<name>A0A6H0G097_ACIPI</name>
<keyword evidence="2" id="KW-0614">Plasmid</keyword>
<proteinExistence type="predicted"/>
<feature type="transmembrane region" description="Helical" evidence="1">
    <location>
        <begin position="12"/>
        <end position="31"/>
    </location>
</feature>
<reference evidence="2 3" key="1">
    <citation type="submission" date="2020-03" db="EMBL/GenBank/DDBJ databases">
        <authorList>
            <person name="Zhang L."/>
            <person name="Han X."/>
            <person name="Chen Y."/>
            <person name="Yu Y."/>
        </authorList>
    </citation>
    <scope>NUCLEOTIDE SEQUENCE [LARGE SCALE GENOMIC DNA]</scope>
    <source>
        <strain evidence="2 3">A1254</strain>
        <plasmid evidence="3">pa1254_2</plasmid>
    </source>
</reference>
<geneLocation type="plasmid" evidence="3">
    <name>pa1254_2</name>
</geneLocation>
<accession>A0A6H0G097</accession>